<name>A0AAJ5T786_9BURK</name>
<organism evidence="1 2">
    <name type="scientific">Burkholderia stabilis</name>
    <dbReference type="NCBI Taxonomy" id="95485"/>
    <lineage>
        <taxon>Bacteria</taxon>
        <taxon>Pseudomonadati</taxon>
        <taxon>Pseudomonadota</taxon>
        <taxon>Betaproteobacteria</taxon>
        <taxon>Burkholderiales</taxon>
        <taxon>Burkholderiaceae</taxon>
        <taxon>Burkholderia</taxon>
        <taxon>Burkholderia cepacia complex</taxon>
    </lineage>
</organism>
<gene>
    <name evidence="1" type="ORF">BSTAB16_5544</name>
</gene>
<proteinExistence type="predicted"/>
<evidence type="ECO:0000313" key="2">
    <source>
        <dbReference type="Proteomes" id="UP000268684"/>
    </source>
</evidence>
<dbReference type="AlphaFoldDB" id="A0AAJ5T786"/>
<protein>
    <submittedName>
        <fullName evidence="1">Uncharacterized protein</fullName>
    </submittedName>
</protein>
<dbReference type="Proteomes" id="UP000268684">
    <property type="component" value="Chromosome II"/>
</dbReference>
<dbReference type="EMBL" id="LR025743">
    <property type="protein sequence ID" value="VBB15348.1"/>
    <property type="molecule type" value="Genomic_DNA"/>
</dbReference>
<evidence type="ECO:0000313" key="1">
    <source>
        <dbReference type="EMBL" id="VBB15348.1"/>
    </source>
</evidence>
<accession>A0AAJ5T786</accession>
<keyword evidence="2" id="KW-1185">Reference proteome</keyword>
<sequence length="86" mass="9319">MRVESGENSRVSDHAQAALCDATTYVMSGRLNHGRDAKDVHEKGVTPLNCVTPPGQATDTAARRQAAISSCERDWARTRQASAFTM</sequence>
<reference evidence="1 2" key="1">
    <citation type="submission" date="2017-11" db="EMBL/GenBank/DDBJ databases">
        <authorList>
            <person name="Seth-Smith MB H."/>
        </authorList>
    </citation>
    <scope>NUCLEOTIDE SEQUENCE [LARGE SCALE GENOMIC DNA]</scope>
    <source>
        <strain evidence="1">E</strain>
    </source>
</reference>